<dbReference type="SUPFAM" id="SSF50346">
    <property type="entry name" value="PRC-barrel domain"/>
    <property type="match status" value="1"/>
</dbReference>
<dbReference type="InterPro" id="IPR027275">
    <property type="entry name" value="PRC-brl_dom"/>
</dbReference>
<evidence type="ECO:0000313" key="4">
    <source>
        <dbReference type="Proteomes" id="UP000317496"/>
    </source>
</evidence>
<organism evidence="3 4">
    <name type="scientific">Ferrovibrio terrae</name>
    <dbReference type="NCBI Taxonomy" id="2594003"/>
    <lineage>
        <taxon>Bacteria</taxon>
        <taxon>Pseudomonadati</taxon>
        <taxon>Pseudomonadota</taxon>
        <taxon>Alphaproteobacteria</taxon>
        <taxon>Rhodospirillales</taxon>
        <taxon>Rhodospirillaceae</taxon>
        <taxon>Ferrovibrio</taxon>
    </lineage>
</organism>
<name>A0A516H4V5_9PROT</name>
<reference evidence="3 4" key="1">
    <citation type="submission" date="2019-07" db="EMBL/GenBank/DDBJ databases">
        <title>Genome sequencing for Ferrovibrio sp. K5.</title>
        <authorList>
            <person name="Park S.-J."/>
        </authorList>
    </citation>
    <scope>NUCLEOTIDE SEQUENCE [LARGE SCALE GENOMIC DNA]</scope>
    <source>
        <strain evidence="3 4">K5</strain>
    </source>
</reference>
<proteinExistence type="predicted"/>
<evidence type="ECO:0000259" key="2">
    <source>
        <dbReference type="Pfam" id="PF05239"/>
    </source>
</evidence>
<dbReference type="InterPro" id="IPR011033">
    <property type="entry name" value="PRC_barrel-like_sf"/>
</dbReference>
<gene>
    <name evidence="3" type="ORF">FNB15_16470</name>
</gene>
<feature type="domain" description="PRC-barrel" evidence="2">
    <location>
        <begin position="160"/>
        <end position="216"/>
    </location>
</feature>
<evidence type="ECO:0000256" key="1">
    <source>
        <dbReference type="SAM" id="MobiDB-lite"/>
    </source>
</evidence>
<feature type="region of interest" description="Disordered" evidence="1">
    <location>
        <begin position="107"/>
        <end position="150"/>
    </location>
</feature>
<accession>A0A516H4V5</accession>
<dbReference type="KEGG" id="fer:FNB15_16470"/>
<dbReference type="EMBL" id="CP041636">
    <property type="protein sequence ID" value="QDO98771.1"/>
    <property type="molecule type" value="Genomic_DNA"/>
</dbReference>
<feature type="compositionally biased region" description="Basic and acidic residues" evidence="1">
    <location>
        <begin position="136"/>
        <end position="149"/>
    </location>
</feature>
<dbReference type="Gene3D" id="2.30.30.240">
    <property type="entry name" value="PRC-barrel domain"/>
    <property type="match status" value="1"/>
</dbReference>
<dbReference type="Proteomes" id="UP000317496">
    <property type="component" value="Chromosome"/>
</dbReference>
<sequence>MAIYVWFTNASHGVLQTEVGHARTDTDPGSSLHRQPAFCRLQRLPADHTPPVQRGDVGRRSASNRLELQHAEHAQSDDRQHVWRAQVMRTALIAGIAALAATAALAQAPKQEDPAPRQPRAAVPGPNAEPGVPLGEKSKAPDFSVDKHMPHLSSDQVAVVGAKLRNESGDVIGTVENIILDRDGQAVGVVVGVDKMLGLAEDRVEIEWKQVRFERRDSVVSFVTPLSREELLAMAKFSPPKRQPG</sequence>
<keyword evidence="4" id="KW-1185">Reference proteome</keyword>
<evidence type="ECO:0000313" key="3">
    <source>
        <dbReference type="EMBL" id="QDO98771.1"/>
    </source>
</evidence>
<dbReference type="Pfam" id="PF05239">
    <property type="entry name" value="PRC"/>
    <property type="match status" value="1"/>
</dbReference>
<protein>
    <recommendedName>
        <fullName evidence="2">PRC-barrel domain-containing protein</fullName>
    </recommendedName>
</protein>
<dbReference type="AlphaFoldDB" id="A0A516H4V5"/>